<keyword evidence="5" id="KW-1185">Reference proteome</keyword>
<evidence type="ECO:0000313" key="5">
    <source>
        <dbReference type="Proteomes" id="UP000799428"/>
    </source>
</evidence>
<dbReference type="InterPro" id="IPR013087">
    <property type="entry name" value="Znf_C2H2_type"/>
</dbReference>
<feature type="region of interest" description="Disordered" evidence="2">
    <location>
        <begin position="96"/>
        <end position="116"/>
    </location>
</feature>
<dbReference type="EMBL" id="MU005769">
    <property type="protein sequence ID" value="KAF2709874.1"/>
    <property type="molecule type" value="Genomic_DNA"/>
</dbReference>
<dbReference type="OrthoDB" id="310217at2759"/>
<proteinExistence type="predicted"/>
<dbReference type="GO" id="GO:0008270">
    <property type="term" value="F:zinc ion binding"/>
    <property type="evidence" value="ECO:0007669"/>
    <property type="project" value="UniProtKB-KW"/>
</dbReference>
<evidence type="ECO:0000313" key="4">
    <source>
        <dbReference type="EMBL" id="KAF2709874.1"/>
    </source>
</evidence>
<dbReference type="AlphaFoldDB" id="A0A6G1KAM7"/>
<feature type="region of interest" description="Disordered" evidence="2">
    <location>
        <begin position="200"/>
        <end position="222"/>
    </location>
</feature>
<keyword evidence="1" id="KW-0862">Zinc</keyword>
<gene>
    <name evidence="4" type="ORF">K504DRAFT_378301</name>
</gene>
<sequence>MLSSTREARPTATELKEYLMAHIHRNVSPTATECHACHRVFFSLDKAREHFQRCPGDVWTTTYQTKDTFPTVSPVTHHTLLPSPRDSIPTQPLGFVSTNDHGNPTKTRGEASTPDMHTSYTLNKHFSEKTFHPPPCAACLKTFHSKRKLYTHLYCGHHVRRPKYVHNKLSQNRKRWPRDNGHIGDTWSNRTTMYMQETPSYRQDYPHNPQGDSITGLPIIHT</sequence>
<evidence type="ECO:0000256" key="1">
    <source>
        <dbReference type="PROSITE-ProRule" id="PRU00042"/>
    </source>
</evidence>
<evidence type="ECO:0000256" key="2">
    <source>
        <dbReference type="SAM" id="MobiDB-lite"/>
    </source>
</evidence>
<reference evidence="4" key="1">
    <citation type="journal article" date="2020" name="Stud. Mycol.">
        <title>101 Dothideomycetes genomes: a test case for predicting lifestyles and emergence of pathogens.</title>
        <authorList>
            <person name="Haridas S."/>
            <person name="Albert R."/>
            <person name="Binder M."/>
            <person name="Bloem J."/>
            <person name="Labutti K."/>
            <person name="Salamov A."/>
            <person name="Andreopoulos B."/>
            <person name="Baker S."/>
            <person name="Barry K."/>
            <person name="Bills G."/>
            <person name="Bluhm B."/>
            <person name="Cannon C."/>
            <person name="Castanera R."/>
            <person name="Culley D."/>
            <person name="Daum C."/>
            <person name="Ezra D."/>
            <person name="Gonzalez J."/>
            <person name="Henrissat B."/>
            <person name="Kuo A."/>
            <person name="Liang C."/>
            <person name="Lipzen A."/>
            <person name="Lutzoni F."/>
            <person name="Magnuson J."/>
            <person name="Mondo S."/>
            <person name="Nolan M."/>
            <person name="Ohm R."/>
            <person name="Pangilinan J."/>
            <person name="Park H.-J."/>
            <person name="Ramirez L."/>
            <person name="Alfaro M."/>
            <person name="Sun H."/>
            <person name="Tritt A."/>
            <person name="Yoshinaga Y."/>
            <person name="Zwiers L.-H."/>
            <person name="Turgeon B."/>
            <person name="Goodwin S."/>
            <person name="Spatafora J."/>
            <person name="Crous P."/>
            <person name="Grigoriev I."/>
        </authorList>
    </citation>
    <scope>NUCLEOTIDE SEQUENCE</scope>
    <source>
        <strain evidence="4">CBS 279.74</strain>
    </source>
</reference>
<feature type="compositionally biased region" description="Polar residues" evidence="2">
    <location>
        <begin position="96"/>
        <end position="106"/>
    </location>
</feature>
<dbReference type="PROSITE" id="PS00028">
    <property type="entry name" value="ZINC_FINGER_C2H2_1"/>
    <property type="match status" value="1"/>
</dbReference>
<organism evidence="4 5">
    <name type="scientific">Pleomassaria siparia CBS 279.74</name>
    <dbReference type="NCBI Taxonomy" id="1314801"/>
    <lineage>
        <taxon>Eukaryota</taxon>
        <taxon>Fungi</taxon>
        <taxon>Dikarya</taxon>
        <taxon>Ascomycota</taxon>
        <taxon>Pezizomycotina</taxon>
        <taxon>Dothideomycetes</taxon>
        <taxon>Pleosporomycetidae</taxon>
        <taxon>Pleosporales</taxon>
        <taxon>Pleomassariaceae</taxon>
        <taxon>Pleomassaria</taxon>
    </lineage>
</organism>
<name>A0A6G1KAM7_9PLEO</name>
<keyword evidence="1" id="KW-0479">Metal-binding</keyword>
<dbReference type="Proteomes" id="UP000799428">
    <property type="component" value="Unassembled WGS sequence"/>
</dbReference>
<dbReference type="PROSITE" id="PS50157">
    <property type="entry name" value="ZINC_FINGER_C2H2_2"/>
    <property type="match status" value="1"/>
</dbReference>
<protein>
    <recommendedName>
        <fullName evidence="3">C2H2-type domain-containing protein</fullName>
    </recommendedName>
</protein>
<keyword evidence="1" id="KW-0863">Zinc-finger</keyword>
<evidence type="ECO:0000259" key="3">
    <source>
        <dbReference type="PROSITE" id="PS50157"/>
    </source>
</evidence>
<accession>A0A6G1KAM7</accession>
<feature type="domain" description="C2H2-type" evidence="3">
    <location>
        <begin position="134"/>
        <end position="162"/>
    </location>
</feature>